<dbReference type="STRING" id="55188.A0A2H5QIM7"/>
<evidence type="ECO:0000313" key="5">
    <source>
        <dbReference type="EMBL" id="GAY64462.1"/>
    </source>
</evidence>
<evidence type="ECO:0000256" key="1">
    <source>
        <dbReference type="ARBA" id="ARBA00022526"/>
    </source>
</evidence>
<dbReference type="GO" id="GO:0050661">
    <property type="term" value="F:NADP binding"/>
    <property type="evidence" value="ECO:0007669"/>
    <property type="project" value="InterPro"/>
</dbReference>
<dbReference type="InterPro" id="IPR036291">
    <property type="entry name" value="NAD(P)-bd_dom_sf"/>
</dbReference>
<dbReference type="Pfam" id="PF00479">
    <property type="entry name" value="G6PD_N"/>
    <property type="match status" value="1"/>
</dbReference>
<dbReference type="GO" id="GO:0004345">
    <property type="term" value="F:glucose-6-phosphate dehydrogenase activity"/>
    <property type="evidence" value="ECO:0007669"/>
    <property type="project" value="TreeGrafter"/>
</dbReference>
<dbReference type="PANTHER" id="PTHR23429">
    <property type="entry name" value="GLUCOSE-6-PHOSPHATE 1-DEHYDROGENASE G6PD"/>
    <property type="match status" value="1"/>
</dbReference>
<dbReference type="GO" id="GO:0006006">
    <property type="term" value="P:glucose metabolic process"/>
    <property type="evidence" value="ECO:0007669"/>
    <property type="project" value="UniProtKB-KW"/>
</dbReference>
<keyword evidence="3" id="KW-0119">Carbohydrate metabolism</keyword>
<accession>A0A2H5QIM7</accession>
<name>A0A2H5QIM7_CITUN</name>
<dbReference type="InterPro" id="IPR022674">
    <property type="entry name" value="G6P_DH_NAD-bd"/>
</dbReference>
<dbReference type="Proteomes" id="UP000236630">
    <property type="component" value="Unassembled WGS sequence"/>
</dbReference>
<keyword evidence="2" id="KW-0521">NADP</keyword>
<evidence type="ECO:0000313" key="6">
    <source>
        <dbReference type="Proteomes" id="UP000236630"/>
    </source>
</evidence>
<feature type="domain" description="Glucose-6-phosphate dehydrogenase NAD-binding" evidence="4">
    <location>
        <begin position="109"/>
        <end position="206"/>
    </location>
</feature>
<comment type="caution">
    <text evidence="5">The sequence shown here is derived from an EMBL/GenBank/DDBJ whole genome shotgun (WGS) entry which is preliminary data.</text>
</comment>
<dbReference type="PANTHER" id="PTHR23429:SF13">
    <property type="entry name" value="GLUCOSE-6-PHOSPHATE 1-DEHYDROGENASE 1, CHLOROPLASTIC"/>
    <property type="match status" value="1"/>
</dbReference>
<organism evidence="5 6">
    <name type="scientific">Citrus unshiu</name>
    <name type="common">Satsuma mandarin</name>
    <name type="synonym">Citrus nobilis var. unshiu</name>
    <dbReference type="NCBI Taxonomy" id="55188"/>
    <lineage>
        <taxon>Eukaryota</taxon>
        <taxon>Viridiplantae</taxon>
        <taxon>Streptophyta</taxon>
        <taxon>Embryophyta</taxon>
        <taxon>Tracheophyta</taxon>
        <taxon>Spermatophyta</taxon>
        <taxon>Magnoliopsida</taxon>
        <taxon>eudicotyledons</taxon>
        <taxon>Gunneridae</taxon>
        <taxon>Pentapetalae</taxon>
        <taxon>rosids</taxon>
        <taxon>malvids</taxon>
        <taxon>Sapindales</taxon>
        <taxon>Rutaceae</taxon>
        <taxon>Aurantioideae</taxon>
        <taxon>Citrus</taxon>
    </lineage>
</organism>
<dbReference type="EMBL" id="BDQV01000411">
    <property type="protein sequence ID" value="GAY64462.1"/>
    <property type="molecule type" value="Genomic_DNA"/>
</dbReference>
<dbReference type="Gene3D" id="3.40.50.720">
    <property type="entry name" value="NAD(P)-binding Rossmann-like Domain"/>
    <property type="match status" value="1"/>
</dbReference>
<sequence>MATAHLSPCSSSLKHYKTQLFSDFIVVPRKSCFSTWVSQVQSRIHARKHFQLKSSNGHPLNTVSLQDTAILILGLAGKPLANDHSEPQEIEASDTASSEKVGSTLSITVVGASGDLAKKKIFPALFALYYEDCLPEDFTVFGYARTKLTDEELRNMISKTLTCRIDKKENCEDKMDQFLKRCFYYSGLYSSEEHFAVLDSRLKEKEVTNYFFTFKKFVAL</sequence>
<dbReference type="GO" id="GO:0009051">
    <property type="term" value="P:pentose-phosphate shunt, oxidative branch"/>
    <property type="evidence" value="ECO:0007669"/>
    <property type="project" value="TreeGrafter"/>
</dbReference>
<dbReference type="SUPFAM" id="SSF51735">
    <property type="entry name" value="NAD(P)-binding Rossmann-fold domains"/>
    <property type="match status" value="1"/>
</dbReference>
<protein>
    <recommendedName>
        <fullName evidence="4">Glucose-6-phosphate dehydrogenase NAD-binding domain-containing protein</fullName>
    </recommendedName>
</protein>
<keyword evidence="1" id="KW-0313">Glucose metabolism</keyword>
<evidence type="ECO:0000256" key="2">
    <source>
        <dbReference type="ARBA" id="ARBA00022857"/>
    </source>
</evidence>
<keyword evidence="6" id="KW-1185">Reference proteome</keyword>
<gene>
    <name evidence="5" type="ORF">CUMW_233800</name>
</gene>
<evidence type="ECO:0000259" key="4">
    <source>
        <dbReference type="Pfam" id="PF00479"/>
    </source>
</evidence>
<dbReference type="InterPro" id="IPR001282">
    <property type="entry name" value="G6P_DH"/>
</dbReference>
<proteinExistence type="predicted"/>
<reference evidence="5 6" key="1">
    <citation type="journal article" date="2017" name="Front. Genet.">
        <title>Draft sequencing of the heterozygous diploid genome of Satsuma (Citrus unshiu Marc.) using a hybrid assembly approach.</title>
        <authorList>
            <person name="Shimizu T."/>
            <person name="Tanizawa Y."/>
            <person name="Mochizuki T."/>
            <person name="Nagasaki H."/>
            <person name="Yoshioka T."/>
            <person name="Toyoda A."/>
            <person name="Fujiyama A."/>
            <person name="Kaminuma E."/>
            <person name="Nakamura Y."/>
        </authorList>
    </citation>
    <scope>NUCLEOTIDE SEQUENCE [LARGE SCALE GENOMIC DNA]</scope>
    <source>
        <strain evidence="6">cv. Miyagawa wase</strain>
    </source>
</reference>
<dbReference type="AlphaFoldDB" id="A0A2H5QIM7"/>
<evidence type="ECO:0000256" key="3">
    <source>
        <dbReference type="ARBA" id="ARBA00023277"/>
    </source>
</evidence>
<dbReference type="GO" id="GO:0009570">
    <property type="term" value="C:chloroplast stroma"/>
    <property type="evidence" value="ECO:0007669"/>
    <property type="project" value="TreeGrafter"/>
</dbReference>